<evidence type="ECO:0000256" key="4">
    <source>
        <dbReference type="SAM" id="MobiDB-lite"/>
    </source>
</evidence>
<protein>
    <recommendedName>
        <fullName evidence="7">Protein TIC 22-like, chloroplastic</fullName>
    </recommendedName>
</protein>
<dbReference type="Proteomes" id="UP000290289">
    <property type="component" value="Chromosome 4"/>
</dbReference>
<dbReference type="Pfam" id="PF04278">
    <property type="entry name" value="Tic22"/>
    <property type="match status" value="1"/>
</dbReference>
<dbReference type="FunFam" id="3.40.1350.100:FF:000002">
    <property type="entry name" value="Protein TIC 22-like, chloroplastic"/>
    <property type="match status" value="1"/>
</dbReference>
<gene>
    <name evidence="5" type="ORF">DVH24_000833</name>
</gene>
<reference evidence="5 6" key="1">
    <citation type="submission" date="2018-10" db="EMBL/GenBank/DDBJ databases">
        <title>A high-quality apple genome assembly.</title>
        <authorList>
            <person name="Hu J."/>
        </authorList>
    </citation>
    <scope>NUCLEOTIDE SEQUENCE [LARGE SCALE GENOMIC DNA]</scope>
    <source>
        <strain evidence="6">cv. HFTH1</strain>
        <tissue evidence="5">Young leaf</tissue>
    </source>
</reference>
<evidence type="ECO:0000256" key="3">
    <source>
        <dbReference type="ARBA" id="ARBA00022640"/>
    </source>
</evidence>
<dbReference type="Gene3D" id="3.40.1350.100">
    <property type="match status" value="2"/>
</dbReference>
<dbReference type="PANTHER" id="PTHR33926">
    <property type="entry name" value="PROTEIN TIC 22, CHLOROPLASTIC"/>
    <property type="match status" value="1"/>
</dbReference>
<evidence type="ECO:0000256" key="1">
    <source>
        <dbReference type="ARBA" id="ARBA00004229"/>
    </source>
</evidence>
<evidence type="ECO:0000313" key="5">
    <source>
        <dbReference type="EMBL" id="RXI00599.1"/>
    </source>
</evidence>
<name>A0A498JXH8_MALDO</name>
<dbReference type="GO" id="GO:0009507">
    <property type="term" value="C:chloroplast"/>
    <property type="evidence" value="ECO:0007669"/>
    <property type="project" value="UniProtKB-SubCell"/>
</dbReference>
<proteinExistence type="predicted"/>
<organism evidence="5 6">
    <name type="scientific">Malus domestica</name>
    <name type="common">Apple</name>
    <name type="synonym">Pyrus malus</name>
    <dbReference type="NCBI Taxonomy" id="3750"/>
    <lineage>
        <taxon>Eukaryota</taxon>
        <taxon>Viridiplantae</taxon>
        <taxon>Streptophyta</taxon>
        <taxon>Embryophyta</taxon>
        <taxon>Tracheophyta</taxon>
        <taxon>Spermatophyta</taxon>
        <taxon>Magnoliopsida</taxon>
        <taxon>eudicotyledons</taxon>
        <taxon>Gunneridae</taxon>
        <taxon>Pentapetalae</taxon>
        <taxon>rosids</taxon>
        <taxon>fabids</taxon>
        <taxon>Rosales</taxon>
        <taxon>Rosaceae</taxon>
        <taxon>Amygdaloideae</taxon>
        <taxon>Maleae</taxon>
        <taxon>Malus</taxon>
    </lineage>
</organism>
<keyword evidence="3" id="KW-0934">Plastid</keyword>
<dbReference type="EMBL" id="RDQH01000330">
    <property type="protein sequence ID" value="RXI00599.1"/>
    <property type="molecule type" value="Genomic_DNA"/>
</dbReference>
<comment type="subcellular location">
    <subcellularLocation>
        <location evidence="1">Plastid</location>
        <location evidence="1">Chloroplast</location>
    </subcellularLocation>
</comment>
<keyword evidence="6" id="KW-1185">Reference proteome</keyword>
<evidence type="ECO:0000313" key="6">
    <source>
        <dbReference type="Proteomes" id="UP000290289"/>
    </source>
</evidence>
<comment type="caution">
    <text evidence="5">The sequence shown here is derived from an EMBL/GenBank/DDBJ whole genome shotgun (WGS) entry which is preliminary data.</text>
</comment>
<dbReference type="AlphaFoldDB" id="A0A498JXH8"/>
<evidence type="ECO:0000256" key="2">
    <source>
        <dbReference type="ARBA" id="ARBA00022528"/>
    </source>
</evidence>
<dbReference type="STRING" id="3750.A0A498JXH8"/>
<keyword evidence="2" id="KW-0150">Chloroplast</keyword>
<dbReference type="GO" id="GO:0015031">
    <property type="term" value="P:protein transport"/>
    <property type="evidence" value="ECO:0007669"/>
    <property type="project" value="InterPro"/>
</dbReference>
<dbReference type="PANTHER" id="PTHR33926:SF1">
    <property type="entry name" value="PROTEIN TIC 22-LIKE, CHLOROPLASTIC"/>
    <property type="match status" value="1"/>
</dbReference>
<evidence type="ECO:0008006" key="7">
    <source>
        <dbReference type="Google" id="ProtNLM"/>
    </source>
</evidence>
<dbReference type="InterPro" id="IPR007378">
    <property type="entry name" value="Tic22-like"/>
</dbReference>
<accession>A0A498JXH8</accession>
<sequence length="319" mass="34841">MNLGNSNNPKTSSPPTHNPPQLSLQQAFTNLQNHCSGFLHHLSHLPLFNPNPSSLQTHLQSTFSNLQNQAKQAFDSRFSSFNPVHSSGKNPVWGRIAVSNKTQVANSPGGGSKAAMSTEDIEERLAGVPVYALSNASEEFVLVSGASTGKSLGLFCFKKEDADALLEHIRIMDPGMRSGSKVVAVALNKVFQLKVDGVAFRLIPEYSQVKNALKEREKVGTSDDDGFPGVPVFQSRSLVLKSQSKSYRPVFFRKEDLENSLSRASRDQNQLNPAFRPGDVQVAVLEEVIKGMKEGSTSTWDDVVFIPPGFDISTDPNKQ</sequence>
<feature type="region of interest" description="Disordered" evidence="4">
    <location>
        <begin position="1"/>
        <end position="21"/>
    </location>
</feature>